<comment type="caution">
    <text evidence="2">The sequence shown here is derived from an EMBL/GenBank/DDBJ whole genome shotgun (WGS) entry which is preliminary data.</text>
</comment>
<dbReference type="InterPro" id="IPR010982">
    <property type="entry name" value="Lambda_DNA-bd_dom_sf"/>
</dbReference>
<dbReference type="Gene3D" id="1.25.40.10">
    <property type="entry name" value="Tetratricopeptide repeat domain"/>
    <property type="match status" value="1"/>
</dbReference>
<dbReference type="SUPFAM" id="SSF47413">
    <property type="entry name" value="lambda repressor-like DNA-binding domains"/>
    <property type="match status" value="1"/>
</dbReference>
<proteinExistence type="predicted"/>
<dbReference type="RefSeq" id="WP_137097279.1">
    <property type="nucleotide sequence ID" value="NZ_SWMS01000039.1"/>
</dbReference>
<name>A0ABY2RTN2_9PSEU</name>
<reference evidence="2 3" key="1">
    <citation type="journal article" date="2015" name="Antonie Van Leeuwenhoek">
        <title>Prauserella endophytica sp. nov., an endophytic actinobacterium isolated from Tamarix taklamakanensis.</title>
        <authorList>
            <person name="Liu J.M."/>
            <person name="Habden X."/>
            <person name="Guo L."/>
            <person name="Tuo L."/>
            <person name="Jiang Z.K."/>
            <person name="Liu S.W."/>
            <person name="Liu X.F."/>
            <person name="Chen L."/>
            <person name="Li R.F."/>
            <person name="Zhang Y.Q."/>
            <person name="Sun C.H."/>
        </authorList>
    </citation>
    <scope>NUCLEOTIDE SEQUENCE [LARGE SCALE GENOMIC DNA]</scope>
    <source>
        <strain evidence="2 3">CGMCC 4.7182</strain>
    </source>
</reference>
<dbReference type="Gene3D" id="1.10.260.40">
    <property type="entry name" value="lambda repressor-like DNA-binding domains"/>
    <property type="match status" value="1"/>
</dbReference>
<evidence type="ECO:0000313" key="2">
    <source>
        <dbReference type="EMBL" id="TKG60239.1"/>
    </source>
</evidence>
<feature type="domain" description="HTH cro/C1-type" evidence="1">
    <location>
        <begin position="28"/>
        <end position="74"/>
    </location>
</feature>
<protein>
    <submittedName>
        <fullName evidence="2">Helix-turn-helix transcriptional regulator</fullName>
    </submittedName>
</protein>
<organism evidence="2 3">
    <name type="scientific">Prauserella endophytica</name>
    <dbReference type="NCBI Taxonomy" id="1592324"/>
    <lineage>
        <taxon>Bacteria</taxon>
        <taxon>Bacillati</taxon>
        <taxon>Actinomycetota</taxon>
        <taxon>Actinomycetes</taxon>
        <taxon>Pseudonocardiales</taxon>
        <taxon>Pseudonocardiaceae</taxon>
        <taxon>Prauserella</taxon>
        <taxon>Prauserella coralliicola group</taxon>
    </lineage>
</organism>
<dbReference type="PROSITE" id="PS50943">
    <property type="entry name" value="HTH_CROC1"/>
    <property type="match status" value="1"/>
</dbReference>
<keyword evidence="3" id="KW-1185">Reference proteome</keyword>
<accession>A0ABY2RTN2</accession>
<dbReference type="CDD" id="cd00093">
    <property type="entry name" value="HTH_XRE"/>
    <property type="match status" value="1"/>
</dbReference>
<dbReference type="EMBL" id="SWMS01000039">
    <property type="protein sequence ID" value="TKG60239.1"/>
    <property type="molecule type" value="Genomic_DNA"/>
</dbReference>
<sequence length="400" mass="44225">MRDALTSRDMSVVVRAYRRHPAHGRKPLPQSDVARWLNITQGQLSRIEAGRNRVRDLDKLVHYARCLRIPAELLWFDVGEADHESPKANAVLGLPGGPMVHAAAERTEPALVGALLNTLQQYVITDNLAGPHSLLTVVAQQTSFAERLLTESRERNRGDLLHVTARFAEFTGWLHQDAGDLHTAMRWSNTALDLAQEAGDAHLTSYIRMRKSNIASDARKPDLTIAFARAALQKPGALTPRLKAVALRQEAHGHALAGSYDECARALDHAFQHAADAPDDDADIARYCTPSYVEMEAAHCWVELGQPAKALATLQQGLAEWHPDFRRDLGLCLARLAIAHAGTEQPDEALTVAQHSLAITTETRSARTKHQLHRAAELLDTTGAHDHARHLRHTLRTTLR</sequence>
<dbReference type="InterPro" id="IPR011990">
    <property type="entry name" value="TPR-like_helical_dom_sf"/>
</dbReference>
<evidence type="ECO:0000259" key="1">
    <source>
        <dbReference type="PROSITE" id="PS50943"/>
    </source>
</evidence>
<dbReference type="SUPFAM" id="SSF48452">
    <property type="entry name" value="TPR-like"/>
    <property type="match status" value="1"/>
</dbReference>
<dbReference type="InterPro" id="IPR001387">
    <property type="entry name" value="Cro/C1-type_HTH"/>
</dbReference>
<gene>
    <name evidence="2" type="ORF">FCN18_35720</name>
</gene>
<dbReference type="Proteomes" id="UP000309992">
    <property type="component" value="Unassembled WGS sequence"/>
</dbReference>
<evidence type="ECO:0000313" key="3">
    <source>
        <dbReference type="Proteomes" id="UP000309992"/>
    </source>
</evidence>